<name>A0A0C3NEZ6_PISTI</name>
<dbReference type="HOGENOM" id="CLU_2455644_0_0_1"/>
<dbReference type="InParanoid" id="A0A0C3NEZ6"/>
<protein>
    <submittedName>
        <fullName evidence="1">Uncharacterized protein</fullName>
    </submittedName>
</protein>
<sequence length="89" mass="10104">MQCTSPATPRRRLLRITKVWSKPCTPHMPCTTSTVTRSTLIKRAAATDLLEQAPWCIRENQDLKLAPWELSLAPSAVDGYACHQRQGWR</sequence>
<proteinExistence type="predicted"/>
<reference evidence="2" key="2">
    <citation type="submission" date="2015-01" db="EMBL/GenBank/DDBJ databases">
        <title>Evolutionary Origins and Diversification of the Mycorrhizal Mutualists.</title>
        <authorList>
            <consortium name="DOE Joint Genome Institute"/>
            <consortium name="Mycorrhizal Genomics Consortium"/>
            <person name="Kohler A."/>
            <person name="Kuo A."/>
            <person name="Nagy L.G."/>
            <person name="Floudas D."/>
            <person name="Copeland A."/>
            <person name="Barry K.W."/>
            <person name="Cichocki N."/>
            <person name="Veneault-Fourrey C."/>
            <person name="LaButti K."/>
            <person name="Lindquist E.A."/>
            <person name="Lipzen A."/>
            <person name="Lundell T."/>
            <person name="Morin E."/>
            <person name="Murat C."/>
            <person name="Riley R."/>
            <person name="Ohm R."/>
            <person name="Sun H."/>
            <person name="Tunlid A."/>
            <person name="Henrissat B."/>
            <person name="Grigoriev I.V."/>
            <person name="Hibbett D.S."/>
            <person name="Martin F."/>
        </authorList>
    </citation>
    <scope>NUCLEOTIDE SEQUENCE [LARGE SCALE GENOMIC DNA]</scope>
    <source>
        <strain evidence="2">Marx 270</strain>
    </source>
</reference>
<evidence type="ECO:0000313" key="2">
    <source>
        <dbReference type="Proteomes" id="UP000054217"/>
    </source>
</evidence>
<dbReference type="AlphaFoldDB" id="A0A0C3NEZ6"/>
<evidence type="ECO:0000313" key="1">
    <source>
        <dbReference type="EMBL" id="KIN99644.1"/>
    </source>
</evidence>
<organism evidence="1 2">
    <name type="scientific">Pisolithus tinctorius Marx 270</name>
    <dbReference type="NCBI Taxonomy" id="870435"/>
    <lineage>
        <taxon>Eukaryota</taxon>
        <taxon>Fungi</taxon>
        <taxon>Dikarya</taxon>
        <taxon>Basidiomycota</taxon>
        <taxon>Agaricomycotina</taxon>
        <taxon>Agaricomycetes</taxon>
        <taxon>Agaricomycetidae</taxon>
        <taxon>Boletales</taxon>
        <taxon>Sclerodermatineae</taxon>
        <taxon>Pisolithaceae</taxon>
        <taxon>Pisolithus</taxon>
    </lineage>
</organism>
<keyword evidence="2" id="KW-1185">Reference proteome</keyword>
<gene>
    <name evidence="1" type="ORF">M404DRAFT_1004588</name>
</gene>
<accession>A0A0C3NEZ6</accession>
<dbReference type="Proteomes" id="UP000054217">
    <property type="component" value="Unassembled WGS sequence"/>
</dbReference>
<reference evidence="1 2" key="1">
    <citation type="submission" date="2014-04" db="EMBL/GenBank/DDBJ databases">
        <authorList>
            <consortium name="DOE Joint Genome Institute"/>
            <person name="Kuo A."/>
            <person name="Kohler A."/>
            <person name="Costa M.D."/>
            <person name="Nagy L.G."/>
            <person name="Floudas D."/>
            <person name="Copeland A."/>
            <person name="Barry K.W."/>
            <person name="Cichocki N."/>
            <person name="Veneault-Fourrey C."/>
            <person name="LaButti K."/>
            <person name="Lindquist E.A."/>
            <person name="Lipzen A."/>
            <person name="Lundell T."/>
            <person name="Morin E."/>
            <person name="Murat C."/>
            <person name="Sun H."/>
            <person name="Tunlid A."/>
            <person name="Henrissat B."/>
            <person name="Grigoriev I.V."/>
            <person name="Hibbett D.S."/>
            <person name="Martin F."/>
            <person name="Nordberg H.P."/>
            <person name="Cantor M.N."/>
            <person name="Hua S.X."/>
        </authorList>
    </citation>
    <scope>NUCLEOTIDE SEQUENCE [LARGE SCALE GENOMIC DNA]</scope>
    <source>
        <strain evidence="1 2">Marx 270</strain>
    </source>
</reference>
<dbReference type="EMBL" id="KN832003">
    <property type="protein sequence ID" value="KIN99644.1"/>
    <property type="molecule type" value="Genomic_DNA"/>
</dbReference>